<organism evidence="2 3">
    <name type="scientific">Iris pallida</name>
    <name type="common">Sweet iris</name>
    <dbReference type="NCBI Taxonomy" id="29817"/>
    <lineage>
        <taxon>Eukaryota</taxon>
        <taxon>Viridiplantae</taxon>
        <taxon>Streptophyta</taxon>
        <taxon>Embryophyta</taxon>
        <taxon>Tracheophyta</taxon>
        <taxon>Spermatophyta</taxon>
        <taxon>Magnoliopsida</taxon>
        <taxon>Liliopsida</taxon>
        <taxon>Asparagales</taxon>
        <taxon>Iridaceae</taxon>
        <taxon>Iridoideae</taxon>
        <taxon>Irideae</taxon>
        <taxon>Iris</taxon>
    </lineage>
</organism>
<feature type="region of interest" description="Disordered" evidence="1">
    <location>
        <begin position="18"/>
        <end position="76"/>
    </location>
</feature>
<feature type="compositionally biased region" description="Basic and acidic residues" evidence="1">
    <location>
        <begin position="122"/>
        <end position="133"/>
    </location>
</feature>
<evidence type="ECO:0000313" key="3">
    <source>
        <dbReference type="Proteomes" id="UP001140949"/>
    </source>
</evidence>
<accession>A0AAX6H3Z2</accession>
<comment type="caution">
    <text evidence="2">The sequence shown here is derived from an EMBL/GenBank/DDBJ whole genome shotgun (WGS) entry which is preliminary data.</text>
</comment>
<dbReference type="AlphaFoldDB" id="A0AAX6H3Z2"/>
<protein>
    <submittedName>
        <fullName evidence="2">CASP-like protein 4A1</fullName>
    </submittedName>
</protein>
<keyword evidence="3" id="KW-1185">Reference proteome</keyword>
<feature type="region of interest" description="Disordered" evidence="1">
    <location>
        <begin position="98"/>
        <end position="133"/>
    </location>
</feature>
<sequence>MSYSDHTRTPYVITTAHRVTARRPPPSRSRTAAHRVPPSGPRHVDHSLKIVVPSTVRHRRSRRPAALQRRSAPLAARAENLRRSAPSDQLLNAIQAASPVAQPKPEANQTVLNSMELSVSPAKDHRQVSRDHS</sequence>
<evidence type="ECO:0000256" key="1">
    <source>
        <dbReference type="SAM" id="MobiDB-lite"/>
    </source>
</evidence>
<reference evidence="2" key="1">
    <citation type="journal article" date="2023" name="GigaByte">
        <title>Genome assembly of the bearded iris, Iris pallida Lam.</title>
        <authorList>
            <person name="Bruccoleri R.E."/>
            <person name="Oakeley E.J."/>
            <person name="Faust A.M.E."/>
            <person name="Altorfer M."/>
            <person name="Dessus-Babus S."/>
            <person name="Burckhardt D."/>
            <person name="Oertli M."/>
            <person name="Naumann U."/>
            <person name="Petersen F."/>
            <person name="Wong J."/>
        </authorList>
    </citation>
    <scope>NUCLEOTIDE SEQUENCE</scope>
    <source>
        <strain evidence="2">GSM-AAB239-AS_SAM_17_03QT</strain>
    </source>
</reference>
<dbReference type="Proteomes" id="UP001140949">
    <property type="component" value="Unassembled WGS sequence"/>
</dbReference>
<proteinExistence type="predicted"/>
<evidence type="ECO:0000313" key="2">
    <source>
        <dbReference type="EMBL" id="KAJ6835759.1"/>
    </source>
</evidence>
<reference evidence="2" key="2">
    <citation type="submission" date="2023-04" db="EMBL/GenBank/DDBJ databases">
        <authorList>
            <person name="Bruccoleri R.E."/>
            <person name="Oakeley E.J."/>
            <person name="Faust A.-M."/>
            <person name="Dessus-Babus S."/>
            <person name="Altorfer M."/>
            <person name="Burckhardt D."/>
            <person name="Oertli M."/>
            <person name="Naumann U."/>
            <person name="Petersen F."/>
            <person name="Wong J."/>
        </authorList>
    </citation>
    <scope>NUCLEOTIDE SEQUENCE</scope>
    <source>
        <strain evidence="2">GSM-AAB239-AS_SAM_17_03QT</strain>
        <tissue evidence="2">Leaf</tissue>
    </source>
</reference>
<dbReference type="EMBL" id="JANAVB010013000">
    <property type="protein sequence ID" value="KAJ6835759.1"/>
    <property type="molecule type" value="Genomic_DNA"/>
</dbReference>
<name>A0AAX6H3Z2_IRIPA</name>
<feature type="compositionally biased region" description="Low complexity" evidence="1">
    <location>
        <begin position="64"/>
        <end position="76"/>
    </location>
</feature>
<feature type="compositionally biased region" description="Polar residues" evidence="1">
    <location>
        <begin position="107"/>
        <end position="117"/>
    </location>
</feature>
<gene>
    <name evidence="2" type="ORF">M6B38_330095</name>
</gene>